<dbReference type="InterPro" id="IPR052982">
    <property type="entry name" value="SRP1/TIP1-like"/>
</dbReference>
<gene>
    <name evidence="5" type="ORF">EMPS_08186</name>
</gene>
<dbReference type="Pfam" id="PF10342">
    <property type="entry name" value="Kre9_KNH"/>
    <property type="match status" value="1"/>
</dbReference>
<dbReference type="PANTHER" id="PTHR40633:SF1">
    <property type="entry name" value="GPI ANCHORED SERINE-THREONINE RICH PROTEIN (AFU_ORTHOLOGUE AFUA_1G03630)"/>
    <property type="match status" value="1"/>
</dbReference>
<dbReference type="Proteomes" id="UP000827284">
    <property type="component" value="Unassembled WGS sequence"/>
</dbReference>
<dbReference type="OrthoDB" id="2432613at2759"/>
<keyword evidence="1 3" id="KW-0732">Signal</keyword>
<feature type="region of interest" description="Disordered" evidence="2">
    <location>
        <begin position="149"/>
        <end position="173"/>
    </location>
</feature>
<dbReference type="EMBL" id="BQFW01000011">
    <property type="protein sequence ID" value="GJJ75828.1"/>
    <property type="molecule type" value="Genomic_DNA"/>
</dbReference>
<comment type="caution">
    <text evidence="5">The sequence shown here is derived from an EMBL/GenBank/DDBJ whole genome shotgun (WGS) entry which is preliminary data.</text>
</comment>
<keyword evidence="6" id="KW-1185">Reference proteome</keyword>
<feature type="compositionally biased region" description="Low complexity" evidence="2">
    <location>
        <begin position="149"/>
        <end position="163"/>
    </location>
</feature>
<reference evidence="5" key="1">
    <citation type="submission" date="2021-11" db="EMBL/GenBank/DDBJ databases">
        <authorList>
            <person name="Herlambang A."/>
            <person name="Guo Y."/>
            <person name="Takashima Y."/>
            <person name="Nishizawa T."/>
        </authorList>
    </citation>
    <scope>NUCLEOTIDE SEQUENCE</scope>
    <source>
        <strain evidence="5">E1425</strain>
    </source>
</reference>
<accession>A0A9P3HG93</accession>
<feature type="signal peptide" evidence="3">
    <location>
        <begin position="1"/>
        <end position="17"/>
    </location>
</feature>
<dbReference type="InterPro" id="IPR018466">
    <property type="entry name" value="Kre9/Knh1-like_N"/>
</dbReference>
<evidence type="ECO:0000256" key="2">
    <source>
        <dbReference type="SAM" id="MobiDB-lite"/>
    </source>
</evidence>
<feature type="chain" id="PRO_5040412362" description="Yeast cell wall synthesis Kre9/Knh1-like N-terminal domain-containing protein" evidence="3">
    <location>
        <begin position="18"/>
        <end position="193"/>
    </location>
</feature>
<evidence type="ECO:0000313" key="5">
    <source>
        <dbReference type="EMBL" id="GJJ75828.1"/>
    </source>
</evidence>
<evidence type="ECO:0000313" key="6">
    <source>
        <dbReference type="Proteomes" id="UP000827284"/>
    </source>
</evidence>
<proteinExistence type="predicted"/>
<evidence type="ECO:0000256" key="1">
    <source>
        <dbReference type="ARBA" id="ARBA00022729"/>
    </source>
</evidence>
<organism evidence="5 6">
    <name type="scientific">Entomortierella parvispora</name>
    <dbReference type="NCBI Taxonomy" id="205924"/>
    <lineage>
        <taxon>Eukaryota</taxon>
        <taxon>Fungi</taxon>
        <taxon>Fungi incertae sedis</taxon>
        <taxon>Mucoromycota</taxon>
        <taxon>Mortierellomycotina</taxon>
        <taxon>Mortierellomycetes</taxon>
        <taxon>Mortierellales</taxon>
        <taxon>Mortierellaceae</taxon>
        <taxon>Entomortierella</taxon>
    </lineage>
</organism>
<evidence type="ECO:0000259" key="4">
    <source>
        <dbReference type="Pfam" id="PF10342"/>
    </source>
</evidence>
<dbReference type="AlphaFoldDB" id="A0A9P3HG93"/>
<name>A0A9P3HG93_9FUNG</name>
<dbReference type="PANTHER" id="PTHR40633">
    <property type="entry name" value="MATRIX PROTEIN, PUTATIVE (AFU_ORTHOLOGUE AFUA_8G05410)-RELATED"/>
    <property type="match status" value="1"/>
</dbReference>
<sequence>MKYSAILALASIAVVAAQSEGADEGRLYYSEPITSTVWTAGKNHTVSWTNVCKSENTGDLNIVLYKGTGGINDTEQVRVPGISAIGKLNCLKSKSATVTLPANLTTSNVYAIHVDTEPLQSYSSHFTIQGIDPVTTAPVTAPATASSAAATSGGASATTSGSSNPTDKPNGAGSLKVVGSSAMVVLAAIAMMF</sequence>
<protein>
    <recommendedName>
        <fullName evidence="4">Yeast cell wall synthesis Kre9/Knh1-like N-terminal domain-containing protein</fullName>
    </recommendedName>
</protein>
<evidence type="ECO:0000256" key="3">
    <source>
        <dbReference type="SAM" id="SignalP"/>
    </source>
</evidence>
<feature type="domain" description="Yeast cell wall synthesis Kre9/Knh1-like N-terminal" evidence="4">
    <location>
        <begin position="32"/>
        <end position="128"/>
    </location>
</feature>
<reference evidence="5" key="2">
    <citation type="journal article" date="2022" name="Microbiol. Resour. Announc.">
        <title>Whole-Genome Sequence of Entomortierella parvispora E1425, a Mucoromycotan Fungus Associated with Burkholderiaceae-Related Endosymbiotic Bacteria.</title>
        <authorList>
            <person name="Herlambang A."/>
            <person name="Guo Y."/>
            <person name="Takashima Y."/>
            <person name="Narisawa K."/>
            <person name="Ohta H."/>
            <person name="Nishizawa T."/>
        </authorList>
    </citation>
    <scope>NUCLEOTIDE SEQUENCE</scope>
    <source>
        <strain evidence="5">E1425</strain>
    </source>
</reference>